<proteinExistence type="inferred from homology"/>
<evidence type="ECO:0000313" key="3">
    <source>
        <dbReference type="EMBL" id="PSK93268.1"/>
    </source>
</evidence>
<dbReference type="InterPro" id="IPR005545">
    <property type="entry name" value="YCII"/>
</dbReference>
<name>A0A2P8D7T6_9BACT</name>
<dbReference type="Proteomes" id="UP000240572">
    <property type="component" value="Unassembled WGS sequence"/>
</dbReference>
<accession>A0A2P8D7T6</accession>
<keyword evidence="4" id="KW-1185">Reference proteome</keyword>
<dbReference type="InterPro" id="IPR011008">
    <property type="entry name" value="Dimeric_a/b-barrel"/>
</dbReference>
<reference evidence="3 4" key="1">
    <citation type="submission" date="2018-03" db="EMBL/GenBank/DDBJ databases">
        <title>Genomic Encyclopedia of Type Strains, Phase III (KMG-III): the genomes of soil and plant-associated and newly described type strains.</title>
        <authorList>
            <person name="Whitman W."/>
        </authorList>
    </citation>
    <scope>NUCLEOTIDE SEQUENCE [LARGE SCALE GENOMIC DNA]</scope>
    <source>
        <strain evidence="3 4">CGMCC 1.12700</strain>
    </source>
</reference>
<evidence type="ECO:0000313" key="4">
    <source>
        <dbReference type="Proteomes" id="UP000240572"/>
    </source>
</evidence>
<dbReference type="EMBL" id="PYGD01000002">
    <property type="protein sequence ID" value="PSK93268.1"/>
    <property type="molecule type" value="Genomic_DNA"/>
</dbReference>
<organism evidence="3 4">
    <name type="scientific">Taibaiella chishuiensis</name>
    <dbReference type="NCBI Taxonomy" id="1434707"/>
    <lineage>
        <taxon>Bacteria</taxon>
        <taxon>Pseudomonadati</taxon>
        <taxon>Bacteroidota</taxon>
        <taxon>Chitinophagia</taxon>
        <taxon>Chitinophagales</taxon>
        <taxon>Chitinophagaceae</taxon>
        <taxon>Taibaiella</taxon>
    </lineage>
</organism>
<sequence length="118" mass="13192">MNEFLLIFRKENESRESQPSPEQMQASIKPWQDWLGGIAARNKLVSAGNRLHAEGMVVKPGNMVTNGPYVDIKEAIGGFTIVRAEDFDEATEMAKACPILTAPWNGSVEVRMLMEREL</sequence>
<evidence type="ECO:0000259" key="2">
    <source>
        <dbReference type="Pfam" id="PF03795"/>
    </source>
</evidence>
<protein>
    <recommendedName>
        <fullName evidence="2">YCII-related domain-containing protein</fullName>
    </recommendedName>
</protein>
<gene>
    <name evidence="3" type="ORF">B0I18_102238</name>
</gene>
<dbReference type="SUPFAM" id="SSF54909">
    <property type="entry name" value="Dimeric alpha+beta barrel"/>
    <property type="match status" value="1"/>
</dbReference>
<comment type="similarity">
    <text evidence="1">Belongs to the YciI family.</text>
</comment>
<feature type="domain" description="YCII-related" evidence="2">
    <location>
        <begin position="40"/>
        <end position="114"/>
    </location>
</feature>
<dbReference type="AlphaFoldDB" id="A0A2P8D7T6"/>
<comment type="caution">
    <text evidence="3">The sequence shown here is derived from an EMBL/GenBank/DDBJ whole genome shotgun (WGS) entry which is preliminary data.</text>
</comment>
<dbReference type="Gene3D" id="3.30.70.1060">
    <property type="entry name" value="Dimeric alpha+beta barrel"/>
    <property type="match status" value="1"/>
</dbReference>
<dbReference type="OrthoDB" id="7782105at2"/>
<evidence type="ECO:0000256" key="1">
    <source>
        <dbReference type="ARBA" id="ARBA00007689"/>
    </source>
</evidence>
<dbReference type="Pfam" id="PF03795">
    <property type="entry name" value="YCII"/>
    <property type="match status" value="1"/>
</dbReference>
<dbReference type="RefSeq" id="WP_106522285.1">
    <property type="nucleotide sequence ID" value="NZ_PYGD01000002.1"/>
</dbReference>